<dbReference type="PANTHER" id="PTHR46112:SF8">
    <property type="entry name" value="CYTOPLASMIC PEPTIDASE PEPQ-RELATED"/>
    <property type="match status" value="1"/>
</dbReference>
<keyword evidence="2" id="KW-0378">Hydrolase</keyword>
<dbReference type="InterPro" id="IPR036005">
    <property type="entry name" value="Creatinase/aminopeptidase-like"/>
</dbReference>
<keyword evidence="2" id="KW-0645">Protease</keyword>
<reference evidence="2 3" key="1">
    <citation type="submission" date="2018-08" db="EMBL/GenBank/DDBJ databases">
        <title>Meiothermus terrae DSM 26712 genome sequencing project.</title>
        <authorList>
            <person name="Da Costa M.S."/>
            <person name="Albuquerque L."/>
            <person name="Raposo P."/>
            <person name="Froufe H.J.C."/>
            <person name="Barroso C.S."/>
            <person name="Egas C."/>
        </authorList>
    </citation>
    <scope>NUCLEOTIDE SEQUENCE [LARGE SCALE GENOMIC DNA]</scope>
    <source>
        <strain evidence="2 3">DSM 26712</strain>
    </source>
</reference>
<evidence type="ECO:0000259" key="1">
    <source>
        <dbReference type="Pfam" id="PF00557"/>
    </source>
</evidence>
<dbReference type="Gene3D" id="3.90.230.10">
    <property type="entry name" value="Creatinase/methionine aminopeptidase superfamily"/>
    <property type="match status" value="1"/>
</dbReference>
<dbReference type="InterPro" id="IPR000994">
    <property type="entry name" value="Pept_M24"/>
</dbReference>
<keyword evidence="2" id="KW-0031">Aminopeptidase</keyword>
<dbReference type="PANTHER" id="PTHR46112">
    <property type="entry name" value="AMINOPEPTIDASE"/>
    <property type="match status" value="1"/>
</dbReference>
<dbReference type="EC" id="3.4.11.-" evidence="2"/>
<gene>
    <name evidence="2" type="primary">ypdF_2</name>
    <name evidence="2" type="ORF">Mterra_01402</name>
</gene>
<dbReference type="InterPro" id="IPR050659">
    <property type="entry name" value="Peptidase_M24B"/>
</dbReference>
<evidence type="ECO:0000313" key="3">
    <source>
        <dbReference type="Proteomes" id="UP000265715"/>
    </source>
</evidence>
<dbReference type="AlphaFoldDB" id="A0A399ESX6"/>
<dbReference type="RefSeq" id="WP_119314550.1">
    <property type="nucleotide sequence ID" value="NZ_QXDL01000044.1"/>
</dbReference>
<evidence type="ECO:0000313" key="2">
    <source>
        <dbReference type="EMBL" id="RIH86620.1"/>
    </source>
</evidence>
<dbReference type="Pfam" id="PF00557">
    <property type="entry name" value="Peptidase_M24"/>
    <property type="match status" value="1"/>
</dbReference>
<dbReference type="Proteomes" id="UP000265715">
    <property type="component" value="Unassembled WGS sequence"/>
</dbReference>
<dbReference type="SUPFAM" id="SSF55920">
    <property type="entry name" value="Creatinase/aminopeptidase"/>
    <property type="match status" value="1"/>
</dbReference>
<comment type="caution">
    <text evidence="2">The sequence shown here is derived from an EMBL/GenBank/DDBJ whole genome shotgun (WGS) entry which is preliminary data.</text>
</comment>
<name>A0A399ESX6_9DEIN</name>
<proteinExistence type="predicted"/>
<dbReference type="OrthoDB" id="9765815at2"/>
<dbReference type="GO" id="GO:0004177">
    <property type="term" value="F:aminopeptidase activity"/>
    <property type="evidence" value="ECO:0007669"/>
    <property type="project" value="UniProtKB-KW"/>
</dbReference>
<feature type="domain" description="Peptidase M24" evidence="1">
    <location>
        <begin position="153"/>
        <end position="366"/>
    </location>
</feature>
<dbReference type="CDD" id="cd01066">
    <property type="entry name" value="APP_MetAP"/>
    <property type="match status" value="1"/>
</dbReference>
<sequence>MSEAQLYAEKLAQAQALLGPGDLWLIAARETLERPEPGLALVSGADLTWDAFFLVTRDAATAIVGRFDAPGLEPTWRVLPYDEDYAELLRAEVAALDPGRVLLDYASDNPLLDGLSHGMYLELRSVLPGLPFESAAGFLGRLRSVKTPAEQRRIKAAVDRAEAHLHELSQLIRPGWSEVQAAEHLHRRLRAEGLEPAWGWKGCPNVSFARMPSHAGATGAVLEPGMLIHTDYGVRLEGYCSDLQRVYYWPEPGRGVPGELEAAFGVVRAAMDAAGEALRPGAKGYEVDAAARRVVTAAGYPEYKYATGHSLGRATHDGGTLLGPRWPRYGRAPEGVVQEGEVYTLELGVMLEGVGYVGLEEDVVVRAHGAEWLCGRQEQLYVLG</sequence>
<keyword evidence="3" id="KW-1185">Reference proteome</keyword>
<organism evidence="2 3">
    <name type="scientific">Calidithermus terrae</name>
    <dbReference type="NCBI Taxonomy" id="1408545"/>
    <lineage>
        <taxon>Bacteria</taxon>
        <taxon>Thermotogati</taxon>
        <taxon>Deinococcota</taxon>
        <taxon>Deinococci</taxon>
        <taxon>Thermales</taxon>
        <taxon>Thermaceae</taxon>
        <taxon>Calidithermus</taxon>
    </lineage>
</organism>
<protein>
    <submittedName>
        <fullName evidence="2">Aminopeptidase YpdF</fullName>
        <ecNumber evidence="2">3.4.11.-</ecNumber>
    </submittedName>
</protein>
<accession>A0A399ESX6</accession>
<dbReference type="EMBL" id="QXDL01000044">
    <property type="protein sequence ID" value="RIH86620.1"/>
    <property type="molecule type" value="Genomic_DNA"/>
</dbReference>